<organism evidence="1 2">
    <name type="scientific">Plantactinospora soyae</name>
    <dbReference type="NCBI Taxonomy" id="1544732"/>
    <lineage>
        <taxon>Bacteria</taxon>
        <taxon>Bacillati</taxon>
        <taxon>Actinomycetota</taxon>
        <taxon>Actinomycetes</taxon>
        <taxon>Micromonosporales</taxon>
        <taxon>Micromonosporaceae</taxon>
        <taxon>Plantactinospora</taxon>
    </lineage>
</organism>
<evidence type="ECO:0000313" key="2">
    <source>
        <dbReference type="Proteomes" id="UP000649753"/>
    </source>
</evidence>
<dbReference type="RefSeq" id="WP_192771636.1">
    <property type="nucleotide sequence ID" value="NZ_JADBEB010000001.1"/>
</dbReference>
<evidence type="ECO:0000313" key="1">
    <source>
        <dbReference type="EMBL" id="MBE1492787.1"/>
    </source>
</evidence>
<keyword evidence="2" id="KW-1185">Reference proteome</keyword>
<accession>A0A927MDU9</accession>
<reference evidence="1" key="1">
    <citation type="submission" date="2020-10" db="EMBL/GenBank/DDBJ databases">
        <title>Sequencing the genomes of 1000 actinobacteria strains.</title>
        <authorList>
            <person name="Klenk H.-P."/>
        </authorList>
    </citation>
    <scope>NUCLEOTIDE SEQUENCE</scope>
    <source>
        <strain evidence="1">DSM 46832</strain>
    </source>
</reference>
<dbReference type="EMBL" id="JADBEB010000001">
    <property type="protein sequence ID" value="MBE1492787.1"/>
    <property type="molecule type" value="Genomic_DNA"/>
</dbReference>
<proteinExistence type="predicted"/>
<sequence length="92" mass="9569">MAIPTDRGHVILTEDAAGQTTVMVGTGLTDGAVQNVYAKHVGAAEVKVHPGVRLANGSHGRHSLDVVEVYVGGDDVVNIRRLEASGDLRAQA</sequence>
<protein>
    <submittedName>
        <fullName evidence="1">Uncharacterized protein</fullName>
    </submittedName>
</protein>
<comment type="caution">
    <text evidence="1">The sequence shown here is derived from an EMBL/GenBank/DDBJ whole genome shotgun (WGS) entry which is preliminary data.</text>
</comment>
<gene>
    <name evidence="1" type="ORF">H4W31_008425</name>
</gene>
<dbReference type="AlphaFoldDB" id="A0A927MDU9"/>
<dbReference type="Proteomes" id="UP000649753">
    <property type="component" value="Unassembled WGS sequence"/>
</dbReference>
<name>A0A927MDU9_9ACTN</name>